<evidence type="ECO:0000313" key="3">
    <source>
        <dbReference type="Proteomes" id="UP001218188"/>
    </source>
</evidence>
<feature type="region of interest" description="Disordered" evidence="1">
    <location>
        <begin position="232"/>
        <end position="251"/>
    </location>
</feature>
<dbReference type="Proteomes" id="UP001218188">
    <property type="component" value="Unassembled WGS sequence"/>
</dbReference>
<keyword evidence="3" id="KW-1185">Reference proteome</keyword>
<proteinExistence type="predicted"/>
<feature type="region of interest" description="Disordered" evidence="1">
    <location>
        <begin position="395"/>
        <end position="467"/>
    </location>
</feature>
<organism evidence="2 3">
    <name type="scientific">Mycena alexandri</name>
    <dbReference type="NCBI Taxonomy" id="1745969"/>
    <lineage>
        <taxon>Eukaryota</taxon>
        <taxon>Fungi</taxon>
        <taxon>Dikarya</taxon>
        <taxon>Basidiomycota</taxon>
        <taxon>Agaricomycotina</taxon>
        <taxon>Agaricomycetes</taxon>
        <taxon>Agaricomycetidae</taxon>
        <taxon>Agaricales</taxon>
        <taxon>Marasmiineae</taxon>
        <taxon>Mycenaceae</taxon>
        <taxon>Mycena</taxon>
    </lineage>
</organism>
<dbReference type="AlphaFoldDB" id="A0AAD6WM10"/>
<evidence type="ECO:0000313" key="2">
    <source>
        <dbReference type="EMBL" id="KAJ7017465.1"/>
    </source>
</evidence>
<name>A0AAD6WM10_9AGAR</name>
<feature type="compositionally biased region" description="Acidic residues" evidence="1">
    <location>
        <begin position="232"/>
        <end position="244"/>
    </location>
</feature>
<comment type="caution">
    <text evidence="2">The sequence shown here is derived from an EMBL/GenBank/DDBJ whole genome shotgun (WGS) entry which is preliminary data.</text>
</comment>
<sequence>MTWAKKAVTDILHAHGTRYFESKGDDRDNAVTSIVDALRAAQIDDLPDRLDAKVKVWYNNNSSLFRKETGTKEVHSKMKIKRWDAKLVAREVHEDRYEVIKTEIRDAGTEWHDIYRQTIARLWNELSAQEQKACQDISNSRNHGELKEEEKRKLARANGNREVAAFIKKMQEVYGIRMLCLASFTDPDGKAQTSVHETLSISPKFSQQFPKWKTMKGIANAFLEYSELFEDSDAGDDDSDDEDQASSTKKSKYPWAVVGKVPDDDLPENMEEYPLLPEVPKETGQEWIGGGKMVIRAFVKAVYRVETGSSMPPWSAMATPDGARELVHSKYLPAGIALKDPSRMVKSEVEAIYKLWISRQKEKKIPLHFKVAEAKRKIAEDQRVRIQSLKRKQPAYIETDDEEEQEKEKHRAEGGGKKNKKAKMQAQSSSGEQPVKKPNGKRGQSTGGATSVPAKSRPRPRPVPSAEMREEKLLHLSKFGPYTSLVFDLLKLSPRKADATETTAKALRPAWSTWEIKDVQIGADFFDQNNQTGYLPNWQAVVAWMESNPHIPTDGAPLSHAQASDILLIIGITHYAGKQVAEAERDSPFYNFPFEMSDLEKVEGAIKSMLAQTKKLFKFGVSLHRSIDNNWKKVCLEVGLAETDVSTFGEDWRVFVEAYAALDCALIRSGKASQLLASELFPEVLQDWSRQLDVDGNLPIGDDTDWEKAMGTIAEMIAAGITSAQKAKDLDRILEETWSRRGKGGLVCVVLGMKWWRVSLIGSNNEDQLVVWTARLNRDPQAPQILLVLKFTVSRPELADRSWAPQILLVLKLTVSRPELGSPNIIGAKIYRQPTGAGLPKYYWCENLPSADRGWLNRDPQAPQILLVLKFTVSRPELADRSWAPQILLVLKFTVGRPELGSPNIIGAKIYRQPTGAGLPKYYWCENLPSADRSWAPQILLVLKLTVGRPELGSPNIIGAKVNRRPTGAGLP</sequence>
<feature type="compositionally biased region" description="Basic and acidic residues" evidence="1">
    <location>
        <begin position="406"/>
        <end position="416"/>
    </location>
</feature>
<gene>
    <name evidence="2" type="ORF">C8F04DRAFT_1279377</name>
</gene>
<accession>A0AAD6WM10</accession>
<reference evidence="2" key="1">
    <citation type="submission" date="2023-03" db="EMBL/GenBank/DDBJ databases">
        <title>Massive genome expansion in bonnet fungi (Mycena s.s.) driven by repeated elements and novel gene families across ecological guilds.</title>
        <authorList>
            <consortium name="Lawrence Berkeley National Laboratory"/>
            <person name="Harder C.B."/>
            <person name="Miyauchi S."/>
            <person name="Viragh M."/>
            <person name="Kuo A."/>
            <person name="Thoen E."/>
            <person name="Andreopoulos B."/>
            <person name="Lu D."/>
            <person name="Skrede I."/>
            <person name="Drula E."/>
            <person name="Henrissat B."/>
            <person name="Morin E."/>
            <person name="Kohler A."/>
            <person name="Barry K."/>
            <person name="LaButti K."/>
            <person name="Morin E."/>
            <person name="Salamov A."/>
            <person name="Lipzen A."/>
            <person name="Mereny Z."/>
            <person name="Hegedus B."/>
            <person name="Baldrian P."/>
            <person name="Stursova M."/>
            <person name="Weitz H."/>
            <person name="Taylor A."/>
            <person name="Grigoriev I.V."/>
            <person name="Nagy L.G."/>
            <person name="Martin F."/>
            <person name="Kauserud H."/>
        </authorList>
    </citation>
    <scope>NUCLEOTIDE SEQUENCE</scope>
    <source>
        <strain evidence="2">CBHHK200</strain>
    </source>
</reference>
<protein>
    <submittedName>
        <fullName evidence="2">Uncharacterized protein</fullName>
    </submittedName>
</protein>
<evidence type="ECO:0000256" key="1">
    <source>
        <dbReference type="SAM" id="MobiDB-lite"/>
    </source>
</evidence>
<dbReference type="EMBL" id="JARJCM010000404">
    <property type="protein sequence ID" value="KAJ7017465.1"/>
    <property type="molecule type" value="Genomic_DNA"/>
</dbReference>